<evidence type="ECO:0000313" key="3">
    <source>
        <dbReference type="EMBL" id="CAE0782788.1"/>
    </source>
</evidence>
<feature type="transmembrane region" description="Helical" evidence="1">
    <location>
        <begin position="149"/>
        <end position="170"/>
    </location>
</feature>
<protein>
    <recommendedName>
        <fullName evidence="4">EXPERA domain-containing protein</fullName>
    </recommendedName>
</protein>
<feature type="signal peptide" evidence="2">
    <location>
        <begin position="1"/>
        <end position="20"/>
    </location>
</feature>
<gene>
    <name evidence="3" type="ORF">PCAR00345_LOCUS35491</name>
</gene>
<feature type="transmembrane region" description="Helical" evidence="1">
    <location>
        <begin position="97"/>
        <end position="115"/>
    </location>
</feature>
<feature type="chain" id="PRO_5031085684" description="EXPERA domain-containing protein" evidence="2">
    <location>
        <begin position="21"/>
        <end position="185"/>
    </location>
</feature>
<feature type="transmembrane region" description="Helical" evidence="1">
    <location>
        <begin position="73"/>
        <end position="91"/>
    </location>
</feature>
<evidence type="ECO:0000256" key="2">
    <source>
        <dbReference type="SAM" id="SignalP"/>
    </source>
</evidence>
<reference evidence="3" key="1">
    <citation type="submission" date="2021-01" db="EMBL/GenBank/DDBJ databases">
        <authorList>
            <person name="Corre E."/>
            <person name="Pelletier E."/>
            <person name="Niang G."/>
            <person name="Scheremetjew M."/>
            <person name="Finn R."/>
            <person name="Kale V."/>
            <person name="Holt S."/>
            <person name="Cochrane G."/>
            <person name="Meng A."/>
            <person name="Brown T."/>
            <person name="Cohen L."/>
        </authorList>
    </citation>
    <scope>NUCLEOTIDE SEQUENCE</scope>
    <source>
        <strain evidence="3">CCMP645</strain>
    </source>
</reference>
<accession>A0A7S4C053</accession>
<dbReference type="EMBL" id="HBIZ01055689">
    <property type="protein sequence ID" value="CAE0782788.1"/>
    <property type="molecule type" value="Transcribed_RNA"/>
</dbReference>
<sequence>MILTAINWIAFACYLEWGLAHLLACGLVCVPAARDDPGAVLSTYLKGASDKEREHLRDHPFPRHTNRILLQHGYNIGVAGAWSLMLCYFVLAPVRNTWLLGLLPWTFDIGYFLSVGVPELGDTASEAQSYIITTALFLTAFVVRDAYDVTFVELALTMAVPGLLPVAALANKVYKMVQRKSSNML</sequence>
<name>A0A7S4C053_CHRCT</name>
<evidence type="ECO:0000256" key="1">
    <source>
        <dbReference type="SAM" id="Phobius"/>
    </source>
</evidence>
<keyword evidence="2" id="KW-0732">Signal</keyword>
<evidence type="ECO:0008006" key="4">
    <source>
        <dbReference type="Google" id="ProtNLM"/>
    </source>
</evidence>
<proteinExistence type="predicted"/>
<organism evidence="3">
    <name type="scientific">Chrysotila carterae</name>
    <name type="common">Marine alga</name>
    <name type="synonym">Syracosphaera carterae</name>
    <dbReference type="NCBI Taxonomy" id="13221"/>
    <lineage>
        <taxon>Eukaryota</taxon>
        <taxon>Haptista</taxon>
        <taxon>Haptophyta</taxon>
        <taxon>Prymnesiophyceae</taxon>
        <taxon>Isochrysidales</taxon>
        <taxon>Isochrysidaceae</taxon>
        <taxon>Chrysotila</taxon>
    </lineage>
</organism>
<dbReference type="AlphaFoldDB" id="A0A7S4C053"/>
<keyword evidence="1" id="KW-0472">Membrane</keyword>
<keyword evidence="1" id="KW-1133">Transmembrane helix</keyword>
<keyword evidence="1" id="KW-0812">Transmembrane</keyword>